<dbReference type="OrthoDB" id="938199at2759"/>
<protein>
    <recommendedName>
        <fullName evidence="6">Phorbol-ester/DAG-type domain-containing protein</fullName>
    </recommendedName>
</protein>
<dbReference type="AlphaFoldDB" id="A0A6D2HK05"/>
<feature type="domain" description="DC1" evidence="2">
    <location>
        <begin position="374"/>
        <end position="428"/>
    </location>
</feature>
<proteinExistence type="predicted"/>
<gene>
    <name evidence="4" type="ORF">MERR_LOCUS3987</name>
</gene>
<evidence type="ECO:0000259" key="2">
    <source>
        <dbReference type="Pfam" id="PF03107"/>
    </source>
</evidence>
<evidence type="ECO:0000259" key="3">
    <source>
        <dbReference type="Pfam" id="PF22926"/>
    </source>
</evidence>
<evidence type="ECO:0000313" key="4">
    <source>
        <dbReference type="EMBL" id="CAA7016752.1"/>
    </source>
</evidence>
<evidence type="ECO:0000256" key="1">
    <source>
        <dbReference type="ARBA" id="ARBA00022737"/>
    </source>
</evidence>
<evidence type="ECO:0008006" key="6">
    <source>
        <dbReference type="Google" id="ProtNLM"/>
    </source>
</evidence>
<dbReference type="SUPFAM" id="SSF57889">
    <property type="entry name" value="Cysteine-rich domain"/>
    <property type="match status" value="3"/>
</dbReference>
<dbReference type="PANTHER" id="PTHR32410">
    <property type="entry name" value="CYSTEINE/HISTIDINE-RICH C1 DOMAIN FAMILY PROTEIN"/>
    <property type="match status" value="1"/>
</dbReference>
<keyword evidence="5" id="KW-1185">Reference proteome</keyword>
<sequence>MEDLTTIFHPKHYLEDLPRPPKYSYYGECIICEKRFSFGSVRCYCRVCDFKFHRECANVLMKSNLTINRPETHEHTLTFIRQKNSFNCDACGKVGKWKMNTYACLLCNFFVHRECIDLPKVIKLTRHSHRLVHTFQVLDWNEKCRICNSEFVSGCGGYICINKTCGYKLHSYCATSRERWDGKEVQGEAEEISNPEGVASLEEVDGKTFRHFSHQHDLTRLCVNDDDEEDGGIRCEACVLPIEFGCFLACKECDFALHDACVSLPRNLEHTLHRHQLTLEVNKEEGFFKTERREGFFICYICGRESCGFMYRCYQKESKFEMDATCASLTDPLHYGGHSHPMTLLDTYAHCFECGFVDLMFQKVTLPSVVKCKYDTHPLTICSSHTITEDDKSAWCEICEVQIIKQYDDLMDLYGCTICNTIVHVECAIGKYPFLKPGHTIKVNGFEIEIASNTLSRPICRACHSTCLDKLVFKNKTYAVTFCYIRCVTSSSSKSKPTI</sequence>
<dbReference type="InterPro" id="IPR054483">
    <property type="entry name" value="DC1-like_CT"/>
</dbReference>
<feature type="domain" description="DC1" evidence="2">
    <location>
        <begin position="72"/>
        <end position="116"/>
    </location>
</feature>
<dbReference type="InterPro" id="IPR046349">
    <property type="entry name" value="C1-like_sf"/>
</dbReference>
<dbReference type="InterPro" id="IPR053192">
    <property type="entry name" value="Vacuole_Formation_Reg"/>
</dbReference>
<dbReference type="Pfam" id="PF03107">
    <property type="entry name" value="C1_2"/>
    <property type="match status" value="3"/>
</dbReference>
<reference evidence="4" key="1">
    <citation type="submission" date="2020-01" db="EMBL/GenBank/DDBJ databases">
        <authorList>
            <person name="Mishra B."/>
        </authorList>
    </citation>
    <scope>NUCLEOTIDE SEQUENCE [LARGE SCALE GENOMIC DNA]</scope>
</reference>
<comment type="caution">
    <text evidence="4">The sequence shown here is derived from an EMBL/GenBank/DDBJ whole genome shotgun (WGS) entry which is preliminary data.</text>
</comment>
<accession>A0A6D2HK05</accession>
<dbReference type="EMBL" id="CACVBM020000255">
    <property type="protein sequence ID" value="CAA7016752.1"/>
    <property type="molecule type" value="Genomic_DNA"/>
</dbReference>
<evidence type="ECO:0000313" key="5">
    <source>
        <dbReference type="Proteomes" id="UP000467841"/>
    </source>
</evidence>
<dbReference type="Pfam" id="PF22926">
    <property type="entry name" value="C1-like_CT"/>
    <property type="match status" value="1"/>
</dbReference>
<keyword evidence="1" id="KW-0677">Repeat</keyword>
<organism evidence="4 5">
    <name type="scientific">Microthlaspi erraticum</name>
    <dbReference type="NCBI Taxonomy" id="1685480"/>
    <lineage>
        <taxon>Eukaryota</taxon>
        <taxon>Viridiplantae</taxon>
        <taxon>Streptophyta</taxon>
        <taxon>Embryophyta</taxon>
        <taxon>Tracheophyta</taxon>
        <taxon>Spermatophyta</taxon>
        <taxon>Magnoliopsida</taxon>
        <taxon>eudicotyledons</taxon>
        <taxon>Gunneridae</taxon>
        <taxon>Pentapetalae</taxon>
        <taxon>rosids</taxon>
        <taxon>malvids</taxon>
        <taxon>Brassicales</taxon>
        <taxon>Brassicaceae</taxon>
        <taxon>Coluteocarpeae</taxon>
        <taxon>Microthlaspi</taxon>
    </lineage>
</organism>
<dbReference type="PANTHER" id="PTHR32410:SF186">
    <property type="entry name" value="DC1 DOMAIN-CONTAINING PROTEIN"/>
    <property type="match status" value="1"/>
</dbReference>
<dbReference type="Proteomes" id="UP000467841">
    <property type="component" value="Unassembled WGS sequence"/>
</dbReference>
<name>A0A6D2HK05_9BRAS</name>
<dbReference type="InterPro" id="IPR004146">
    <property type="entry name" value="DC1"/>
</dbReference>
<feature type="domain" description="DC1-like C-terminal" evidence="3">
    <location>
        <begin position="452"/>
        <end position="488"/>
    </location>
</feature>
<feature type="domain" description="DC1" evidence="2">
    <location>
        <begin position="212"/>
        <end position="262"/>
    </location>
</feature>